<sequence>MPISVDIMYSDVIATIDDGINEKVTLTDDTDVSNKVKEYLDEKYVKRSDVELEHISILLLSYTNPPQLPFSLPCKSWNIRCESHTPYVINLLNSIPLNCDLLKIEVDNLGFGEIADMEQVRTAKMLSLKMTDQLMEFGISGEQFEKFKAEKVYLNGHDYYHP</sequence>
<evidence type="ECO:0000313" key="2">
    <source>
        <dbReference type="Proteomes" id="UP000483820"/>
    </source>
</evidence>
<dbReference type="AlphaFoldDB" id="A0A6A5GQA3"/>
<proteinExistence type="predicted"/>
<dbReference type="RefSeq" id="XP_053584418.1">
    <property type="nucleotide sequence ID" value="XM_053729646.1"/>
</dbReference>
<name>A0A6A5GQA3_CAERE</name>
<dbReference type="EMBL" id="WUAV01000004">
    <property type="protein sequence ID" value="KAF1756649.1"/>
    <property type="molecule type" value="Genomic_DNA"/>
</dbReference>
<dbReference type="GeneID" id="9804296"/>
<reference evidence="1 2" key="1">
    <citation type="submission" date="2019-12" db="EMBL/GenBank/DDBJ databases">
        <title>Chromosome-level assembly of the Caenorhabditis remanei genome.</title>
        <authorList>
            <person name="Teterina A.A."/>
            <person name="Willis J.H."/>
            <person name="Phillips P.C."/>
        </authorList>
    </citation>
    <scope>NUCLEOTIDE SEQUENCE [LARGE SCALE GENOMIC DNA]</scope>
    <source>
        <strain evidence="1 2">PX506</strain>
        <tissue evidence="1">Whole organism</tissue>
    </source>
</reference>
<dbReference type="Proteomes" id="UP000483820">
    <property type="component" value="Chromosome IV"/>
</dbReference>
<evidence type="ECO:0000313" key="1">
    <source>
        <dbReference type="EMBL" id="KAF1756649.1"/>
    </source>
</evidence>
<organism evidence="1 2">
    <name type="scientific">Caenorhabditis remanei</name>
    <name type="common">Caenorhabditis vulgaris</name>
    <dbReference type="NCBI Taxonomy" id="31234"/>
    <lineage>
        <taxon>Eukaryota</taxon>
        <taxon>Metazoa</taxon>
        <taxon>Ecdysozoa</taxon>
        <taxon>Nematoda</taxon>
        <taxon>Chromadorea</taxon>
        <taxon>Rhabditida</taxon>
        <taxon>Rhabditina</taxon>
        <taxon>Rhabditomorpha</taxon>
        <taxon>Rhabditoidea</taxon>
        <taxon>Rhabditidae</taxon>
        <taxon>Peloderinae</taxon>
        <taxon>Caenorhabditis</taxon>
    </lineage>
</organism>
<gene>
    <name evidence="1" type="ORF">GCK72_013103</name>
</gene>
<protein>
    <recommendedName>
        <fullName evidence="3">DUF38 domain-containing protein</fullName>
    </recommendedName>
</protein>
<comment type="caution">
    <text evidence="1">The sequence shown here is derived from an EMBL/GenBank/DDBJ whole genome shotgun (WGS) entry which is preliminary data.</text>
</comment>
<dbReference type="KEGG" id="crq:GCK72_013103"/>
<dbReference type="CTD" id="9804296"/>
<accession>A0A6A5GQA3</accession>
<evidence type="ECO:0008006" key="3">
    <source>
        <dbReference type="Google" id="ProtNLM"/>
    </source>
</evidence>